<dbReference type="EMBL" id="AVOT02089745">
    <property type="protein sequence ID" value="MBW0572248.1"/>
    <property type="molecule type" value="Genomic_DNA"/>
</dbReference>
<organism evidence="3 4">
    <name type="scientific">Austropuccinia psidii MF-1</name>
    <dbReference type="NCBI Taxonomy" id="1389203"/>
    <lineage>
        <taxon>Eukaryota</taxon>
        <taxon>Fungi</taxon>
        <taxon>Dikarya</taxon>
        <taxon>Basidiomycota</taxon>
        <taxon>Pucciniomycotina</taxon>
        <taxon>Pucciniomycetes</taxon>
        <taxon>Pucciniales</taxon>
        <taxon>Sphaerophragmiaceae</taxon>
        <taxon>Austropuccinia</taxon>
    </lineage>
</organism>
<dbReference type="InterPro" id="IPR012337">
    <property type="entry name" value="RNaseH-like_sf"/>
</dbReference>
<dbReference type="GO" id="GO:0015074">
    <property type="term" value="P:DNA integration"/>
    <property type="evidence" value="ECO:0007669"/>
    <property type="project" value="InterPro"/>
</dbReference>
<keyword evidence="4" id="KW-1185">Reference proteome</keyword>
<sequence length="87" mass="10275">MWNPKIIISNRDPTFKSEFWTNLSDMLGKKHSFSKSYHPQTDGLAESMIQTMKDIIIRFCSYGMEYKGHEGYTHDWVTLPQGNHPHW</sequence>
<reference evidence="3" key="1">
    <citation type="submission" date="2021-03" db="EMBL/GenBank/DDBJ databases">
        <title>Draft genome sequence of rust myrtle Austropuccinia psidii MF-1, a brazilian biotype.</title>
        <authorList>
            <person name="Quecine M.C."/>
            <person name="Pachon D.M.R."/>
            <person name="Bonatelli M.L."/>
            <person name="Correr F.H."/>
            <person name="Franceschini L.M."/>
            <person name="Leite T.F."/>
            <person name="Margarido G.R.A."/>
            <person name="Almeida C.A."/>
            <person name="Ferrarezi J.A."/>
            <person name="Labate C.A."/>
        </authorList>
    </citation>
    <scope>NUCLEOTIDE SEQUENCE</scope>
    <source>
        <strain evidence="3">MF-1</strain>
    </source>
</reference>
<evidence type="ECO:0000313" key="3">
    <source>
        <dbReference type="EMBL" id="MBW0572248.1"/>
    </source>
</evidence>
<dbReference type="OrthoDB" id="6112687at2759"/>
<feature type="domain" description="Integrase catalytic" evidence="2">
    <location>
        <begin position="1"/>
        <end position="56"/>
    </location>
</feature>
<keyword evidence="1" id="KW-0694">RNA-binding</keyword>
<proteinExistence type="predicted"/>
<dbReference type="GO" id="GO:0003723">
    <property type="term" value="F:RNA binding"/>
    <property type="evidence" value="ECO:0007669"/>
    <property type="project" value="UniProtKB-KW"/>
</dbReference>
<protein>
    <recommendedName>
        <fullName evidence="2">Integrase catalytic domain-containing protein</fullName>
    </recommendedName>
</protein>
<dbReference type="InterPro" id="IPR001584">
    <property type="entry name" value="Integrase_cat-core"/>
</dbReference>
<dbReference type="PANTHER" id="PTHR37984">
    <property type="entry name" value="PROTEIN CBG26694"/>
    <property type="match status" value="1"/>
</dbReference>
<accession>A0A9Q3K0G9</accession>
<evidence type="ECO:0000259" key="2">
    <source>
        <dbReference type="PROSITE" id="PS50994"/>
    </source>
</evidence>
<evidence type="ECO:0000313" key="4">
    <source>
        <dbReference type="Proteomes" id="UP000765509"/>
    </source>
</evidence>
<dbReference type="GO" id="GO:0005634">
    <property type="term" value="C:nucleus"/>
    <property type="evidence" value="ECO:0007669"/>
    <property type="project" value="UniProtKB-ARBA"/>
</dbReference>
<evidence type="ECO:0000256" key="1">
    <source>
        <dbReference type="ARBA" id="ARBA00022884"/>
    </source>
</evidence>
<dbReference type="AlphaFoldDB" id="A0A9Q3K0G9"/>
<gene>
    <name evidence="3" type="ORF">O181_111963</name>
</gene>
<comment type="caution">
    <text evidence="3">The sequence shown here is derived from an EMBL/GenBank/DDBJ whole genome shotgun (WGS) entry which is preliminary data.</text>
</comment>
<dbReference type="InterPro" id="IPR036397">
    <property type="entry name" value="RNaseH_sf"/>
</dbReference>
<dbReference type="Gene3D" id="3.30.420.10">
    <property type="entry name" value="Ribonuclease H-like superfamily/Ribonuclease H"/>
    <property type="match status" value="1"/>
</dbReference>
<dbReference type="Proteomes" id="UP000765509">
    <property type="component" value="Unassembled WGS sequence"/>
</dbReference>
<dbReference type="SUPFAM" id="SSF53098">
    <property type="entry name" value="Ribonuclease H-like"/>
    <property type="match status" value="1"/>
</dbReference>
<name>A0A9Q3K0G9_9BASI</name>
<dbReference type="PANTHER" id="PTHR37984:SF5">
    <property type="entry name" value="PROTEIN NYNRIN-LIKE"/>
    <property type="match status" value="1"/>
</dbReference>
<dbReference type="PROSITE" id="PS50994">
    <property type="entry name" value="INTEGRASE"/>
    <property type="match status" value="1"/>
</dbReference>
<dbReference type="InterPro" id="IPR050951">
    <property type="entry name" value="Retrovirus_Pol_polyprotein"/>
</dbReference>